<dbReference type="AlphaFoldDB" id="A0A7R8H1N7"/>
<dbReference type="EMBL" id="HG994590">
    <property type="protein sequence ID" value="CAF2810555.1"/>
    <property type="molecule type" value="Genomic_DNA"/>
</dbReference>
<evidence type="ECO:0000313" key="2">
    <source>
        <dbReference type="Proteomes" id="UP000675881"/>
    </source>
</evidence>
<organism evidence="1 2">
    <name type="scientific">Lepeophtheirus salmonis</name>
    <name type="common">Salmon louse</name>
    <name type="synonym">Caligus salmonis</name>
    <dbReference type="NCBI Taxonomy" id="72036"/>
    <lineage>
        <taxon>Eukaryota</taxon>
        <taxon>Metazoa</taxon>
        <taxon>Ecdysozoa</taxon>
        <taxon>Arthropoda</taxon>
        <taxon>Crustacea</taxon>
        <taxon>Multicrustacea</taxon>
        <taxon>Hexanauplia</taxon>
        <taxon>Copepoda</taxon>
        <taxon>Siphonostomatoida</taxon>
        <taxon>Caligidae</taxon>
        <taxon>Lepeophtheirus</taxon>
    </lineage>
</organism>
<gene>
    <name evidence="1" type="ORF">LSAA_2775</name>
</gene>
<evidence type="ECO:0000313" key="1">
    <source>
        <dbReference type="EMBL" id="CAF2810555.1"/>
    </source>
</evidence>
<dbReference type="Proteomes" id="UP000675881">
    <property type="component" value="Chromosome 11"/>
</dbReference>
<protein>
    <submittedName>
        <fullName evidence="1">(salmon louse) hypothetical protein</fullName>
    </submittedName>
</protein>
<keyword evidence="2" id="KW-1185">Reference proteome</keyword>
<proteinExistence type="predicted"/>
<accession>A0A7R8H1N7</accession>
<reference evidence="1" key="1">
    <citation type="submission" date="2021-02" db="EMBL/GenBank/DDBJ databases">
        <authorList>
            <person name="Bekaert M."/>
        </authorList>
    </citation>
    <scope>NUCLEOTIDE SEQUENCE</scope>
    <source>
        <strain evidence="1">IoA-00</strain>
    </source>
</reference>
<name>A0A7R8H1N7_LEPSM</name>
<sequence length="119" mass="13659">MNQTIAFALKCLKEKDVSGVKIIIAKECSDPVHGEIPLCFLKRNVSHGTYVESGCLNSDSIHRGFCYFHYLNRQSINLRECLPLVQEDQEICICNKDLCNAREEWVSRDWSSISLLEYS</sequence>